<dbReference type="EMBL" id="CAWUFR010000315">
    <property type="protein sequence ID" value="CAK6975787.1"/>
    <property type="molecule type" value="Genomic_DNA"/>
</dbReference>
<comment type="caution">
    <text evidence="1">The sequence shown here is derived from an EMBL/GenBank/DDBJ whole genome shotgun (WGS) entry which is preliminary data.</text>
</comment>
<dbReference type="Proteomes" id="UP001314229">
    <property type="component" value="Unassembled WGS sequence"/>
</dbReference>
<proteinExistence type="predicted"/>
<dbReference type="AlphaFoldDB" id="A0AAV1PUU1"/>
<organism evidence="1 2">
    <name type="scientific">Scomber scombrus</name>
    <name type="common">Atlantic mackerel</name>
    <name type="synonym">Scomber vernalis</name>
    <dbReference type="NCBI Taxonomy" id="13677"/>
    <lineage>
        <taxon>Eukaryota</taxon>
        <taxon>Metazoa</taxon>
        <taxon>Chordata</taxon>
        <taxon>Craniata</taxon>
        <taxon>Vertebrata</taxon>
        <taxon>Euteleostomi</taxon>
        <taxon>Actinopterygii</taxon>
        <taxon>Neopterygii</taxon>
        <taxon>Teleostei</taxon>
        <taxon>Neoteleostei</taxon>
        <taxon>Acanthomorphata</taxon>
        <taxon>Pelagiaria</taxon>
        <taxon>Scombriformes</taxon>
        <taxon>Scombridae</taxon>
        <taxon>Scomber</taxon>
    </lineage>
</organism>
<reference evidence="1 2" key="1">
    <citation type="submission" date="2024-01" db="EMBL/GenBank/DDBJ databases">
        <authorList>
            <person name="Alioto T."/>
            <person name="Alioto T."/>
            <person name="Gomez Garrido J."/>
        </authorList>
    </citation>
    <scope>NUCLEOTIDE SEQUENCE [LARGE SCALE GENOMIC DNA]</scope>
</reference>
<gene>
    <name evidence="1" type="ORF">FSCOSCO3_A001630</name>
</gene>
<evidence type="ECO:0000313" key="2">
    <source>
        <dbReference type="Proteomes" id="UP001314229"/>
    </source>
</evidence>
<evidence type="ECO:0000313" key="1">
    <source>
        <dbReference type="EMBL" id="CAK6975787.1"/>
    </source>
</evidence>
<sequence>MDTADYFREALRQLHNTDYYLPLEEPMSHQTTNLVAQILNDLSKEMLSHKKAGAIPERQNALQTEILLLSTKKFINFQKLPTQNSTRAAYRFRLQERKQRRG</sequence>
<protein>
    <submittedName>
        <fullName evidence="1">Uncharacterized protein</fullName>
    </submittedName>
</protein>
<keyword evidence="2" id="KW-1185">Reference proteome</keyword>
<accession>A0AAV1PUU1</accession>
<name>A0AAV1PUU1_SCOSC</name>